<keyword evidence="2" id="KW-0812">Transmembrane</keyword>
<keyword evidence="2" id="KW-1133">Transmembrane helix</keyword>
<sequence length="316" mass="36597">MMFFLLIFEYQYNMQKGIDDDNISVSSSLSADEPITPKHISEVTFTSWADQYSKCEKMSFEEKGEKESRLFWLKTTRDFTKLSEMQRYYQFLRYAQLRPKLHHLIRAHYFEIWRKGVYSSRWRRLSRLILMKKYLDDIGESGERVKYVRSKISGKMYKEIVNDEKSKQSLDVIASDMLNTVNPLSILMPKPEVPVREKTALDSPFSSSMVNSPKSLNSPRSTRSPKSPRSSKSPKSPKSPKRSPTKSREVDLMTNEDVEVQAQVTKCESEVQTLPLQKKNNIPLLILIFLIALIAGIIAFFFISPAGVFRSSFDDE</sequence>
<evidence type="ECO:0000256" key="2">
    <source>
        <dbReference type="SAM" id="Phobius"/>
    </source>
</evidence>
<evidence type="ECO:0000313" key="4">
    <source>
        <dbReference type="Proteomes" id="UP001470230"/>
    </source>
</evidence>
<feature type="region of interest" description="Disordered" evidence="1">
    <location>
        <begin position="204"/>
        <end position="253"/>
    </location>
</feature>
<name>A0ABR2IKQ7_9EUKA</name>
<keyword evidence="2" id="KW-0472">Membrane</keyword>
<reference evidence="3 4" key="1">
    <citation type="submission" date="2024-04" db="EMBL/GenBank/DDBJ databases">
        <title>Tritrichomonas musculus Genome.</title>
        <authorList>
            <person name="Alves-Ferreira E."/>
            <person name="Grigg M."/>
            <person name="Lorenzi H."/>
            <person name="Galac M."/>
        </authorList>
    </citation>
    <scope>NUCLEOTIDE SEQUENCE [LARGE SCALE GENOMIC DNA]</scope>
    <source>
        <strain evidence="3 4">EAF2021</strain>
    </source>
</reference>
<feature type="transmembrane region" description="Helical" evidence="2">
    <location>
        <begin position="282"/>
        <end position="303"/>
    </location>
</feature>
<protein>
    <submittedName>
        <fullName evidence="3">Uncharacterized protein</fullName>
    </submittedName>
</protein>
<evidence type="ECO:0000313" key="3">
    <source>
        <dbReference type="EMBL" id="KAK8863811.1"/>
    </source>
</evidence>
<comment type="caution">
    <text evidence="3">The sequence shown here is derived from an EMBL/GenBank/DDBJ whole genome shotgun (WGS) entry which is preliminary data.</text>
</comment>
<organism evidence="3 4">
    <name type="scientific">Tritrichomonas musculus</name>
    <dbReference type="NCBI Taxonomy" id="1915356"/>
    <lineage>
        <taxon>Eukaryota</taxon>
        <taxon>Metamonada</taxon>
        <taxon>Parabasalia</taxon>
        <taxon>Tritrichomonadida</taxon>
        <taxon>Tritrichomonadidae</taxon>
        <taxon>Tritrichomonas</taxon>
    </lineage>
</organism>
<gene>
    <name evidence="3" type="ORF">M9Y10_011501</name>
</gene>
<accession>A0ABR2IKQ7</accession>
<dbReference type="Proteomes" id="UP001470230">
    <property type="component" value="Unassembled WGS sequence"/>
</dbReference>
<keyword evidence="4" id="KW-1185">Reference proteome</keyword>
<feature type="compositionally biased region" description="Polar residues" evidence="1">
    <location>
        <begin position="204"/>
        <end position="217"/>
    </location>
</feature>
<evidence type="ECO:0000256" key="1">
    <source>
        <dbReference type="SAM" id="MobiDB-lite"/>
    </source>
</evidence>
<feature type="compositionally biased region" description="Low complexity" evidence="1">
    <location>
        <begin position="218"/>
        <end position="236"/>
    </location>
</feature>
<dbReference type="EMBL" id="JAPFFF010000017">
    <property type="protein sequence ID" value="KAK8863811.1"/>
    <property type="molecule type" value="Genomic_DNA"/>
</dbReference>
<proteinExistence type="predicted"/>